<accession>A0A447QN00</accession>
<dbReference type="Proteomes" id="UP000271603">
    <property type="component" value="Chromosome"/>
</dbReference>
<evidence type="ECO:0000313" key="12">
    <source>
        <dbReference type="Proteomes" id="UP000271603"/>
    </source>
</evidence>
<evidence type="ECO:0000313" key="11">
    <source>
        <dbReference type="EMBL" id="VEA71498.1"/>
    </source>
</evidence>
<dbReference type="PRINTS" id="PR00738">
    <property type="entry name" value="GLHYDRLASE20"/>
</dbReference>
<dbReference type="InterPro" id="IPR025705">
    <property type="entry name" value="Beta_hexosaminidase_sua/sub"/>
</dbReference>
<sequence>MNVCFPGNVPLPQVHGKNKNRVTHFSVGILPTTRRLRHPAALSVINPAFSPSGLDSRTAFTLMLGLSAVFLSYLIHKILQSSEEFLMHKPLRYTLLATSLLCPLGALAQSAGKLPLMPWPQQVEIAQPQGKLVLTPRISLQVEGDNLGDAPARWRQRLELQTGWTLAPGATQQASTITVKIQRQVSAQPLPDSDESYRLSVTPQGVTLNAATRFGALRGMETLLQLVQTDGHNTFLPLVSIHDKPRFAWRGVLLDSARHFLPVSDILRQLDGMAAAKLNVFHWHLTDDQGWRFASARYPKLQQLASDGQFYTREQMQQVVAYAAARGIRVVPEVDLPGHASSIAVAYPELISAPGPYQMEREWGVHAPTLDPGNEQVYQFIDAIVGELTTIFPDPYLHIGGDEVDPSQWQQSKTLQALMREHQLADAHALQAWFNQRLEKILERHQRRMVGWDEIYHPALPRTILIQSWQGPDSLGASAQDGYQGILSTGFYLDQPQSTAYHYRNEVLPQPLGVETQVAAGEQAQSWRFEIPRLKGSAVAGSFTLIKGRQGWRGFIDFDGKTRRALHDIVWRTPQQVSFRLDTWMGDTRPVVTLQGDKLSGYTLLGNVRYPTSGSRLDAAPEGKMPVVPDAKQQANILGGEAALWAENVRAPLLDLKLWPRAFAVAERLWSAQDVTDENNMYRRLAAVDAWSVVSVGLQQHAETAREFTRLANSVEIMPLQTLAEALEPAQYYTRQHLKFRAGNYHQFEPLNRLVDALPPESRAVREMHQQVEALLRDRDNRVAAEALRSRLLRWQQNAAPVKRLIGGNVLMKDLAPVAQDVNALAELGLTLLDRWRQGKPLGKREAEQIQQQLDEAAQVRDELTIAAVYPLETLLRGLTVR</sequence>
<dbReference type="EMBL" id="LR134155">
    <property type="protein sequence ID" value="VEA71498.1"/>
    <property type="molecule type" value="Genomic_DNA"/>
</dbReference>
<dbReference type="Gene3D" id="3.30.379.10">
    <property type="entry name" value="Chitobiase/beta-hexosaminidase domain 2-like"/>
    <property type="match status" value="1"/>
</dbReference>
<feature type="domain" description="Glycoside hydrolase family 20 catalytic" evidence="9">
    <location>
        <begin position="247"/>
        <end position="502"/>
    </location>
</feature>
<dbReference type="SUPFAM" id="SSF51445">
    <property type="entry name" value="(Trans)glycosidases"/>
    <property type="match status" value="1"/>
</dbReference>
<evidence type="ECO:0000256" key="6">
    <source>
        <dbReference type="ARBA" id="ARBA00030512"/>
    </source>
</evidence>
<dbReference type="Pfam" id="PF00728">
    <property type="entry name" value="Glyco_hydro_20"/>
    <property type="match status" value="2"/>
</dbReference>
<feature type="active site" description="Proton donor" evidence="8">
    <location>
        <position position="403"/>
    </location>
</feature>
<evidence type="ECO:0000256" key="1">
    <source>
        <dbReference type="ARBA" id="ARBA00001231"/>
    </source>
</evidence>
<evidence type="ECO:0000256" key="8">
    <source>
        <dbReference type="PIRSR" id="PIRSR625705-1"/>
    </source>
</evidence>
<evidence type="ECO:0000256" key="5">
    <source>
        <dbReference type="ARBA" id="ARBA00023295"/>
    </source>
</evidence>
<evidence type="ECO:0000256" key="7">
    <source>
        <dbReference type="ARBA" id="ARBA00033000"/>
    </source>
</evidence>
<comment type="catalytic activity">
    <reaction evidence="1">
        <text>Hydrolysis of terminal non-reducing N-acetyl-D-hexosamine residues in N-acetyl-beta-D-hexosaminides.</text>
        <dbReference type="EC" id="3.2.1.52"/>
    </reaction>
</comment>
<dbReference type="PANTHER" id="PTHR22600">
    <property type="entry name" value="BETA-HEXOSAMINIDASE"/>
    <property type="match status" value="1"/>
</dbReference>
<evidence type="ECO:0000259" key="9">
    <source>
        <dbReference type="Pfam" id="PF00728"/>
    </source>
</evidence>
<dbReference type="GO" id="GO:0004563">
    <property type="term" value="F:beta-N-acetylhexosaminidase activity"/>
    <property type="evidence" value="ECO:0007669"/>
    <property type="project" value="UniProtKB-EC"/>
</dbReference>
<feature type="domain" description="Glycoside hydrolase family 20 catalytic" evidence="9">
    <location>
        <begin position="630"/>
        <end position="672"/>
    </location>
</feature>
<dbReference type="AlphaFoldDB" id="A0A447QN00"/>
<dbReference type="SUPFAM" id="SSF55545">
    <property type="entry name" value="beta-N-acetylhexosaminidase-like domain"/>
    <property type="match status" value="1"/>
</dbReference>
<evidence type="ECO:0000259" key="10">
    <source>
        <dbReference type="Pfam" id="PF02838"/>
    </source>
</evidence>
<feature type="domain" description="Beta-hexosaminidase bacterial type N-terminal" evidence="10">
    <location>
        <begin position="115"/>
        <end position="243"/>
    </location>
</feature>
<dbReference type="PANTHER" id="PTHR22600:SF57">
    <property type="entry name" value="BETA-N-ACETYLHEXOSAMINIDASE"/>
    <property type="match status" value="1"/>
</dbReference>
<dbReference type="STRING" id="61652.AXX16_0091"/>
<dbReference type="Gene3D" id="3.20.20.80">
    <property type="entry name" value="Glycosidases"/>
    <property type="match status" value="2"/>
</dbReference>
<dbReference type="GO" id="GO:0016020">
    <property type="term" value="C:membrane"/>
    <property type="evidence" value="ECO:0007669"/>
    <property type="project" value="TreeGrafter"/>
</dbReference>
<evidence type="ECO:0000256" key="4">
    <source>
        <dbReference type="ARBA" id="ARBA00022801"/>
    </source>
</evidence>
<reference evidence="11 12" key="1">
    <citation type="submission" date="2018-12" db="EMBL/GenBank/DDBJ databases">
        <authorList>
            <consortium name="Pathogen Informatics"/>
        </authorList>
    </citation>
    <scope>NUCLEOTIDE SEQUENCE [LARGE SCALE GENOMIC DNA]</scope>
    <source>
        <strain evidence="11 12">NCTC9419</strain>
    </source>
</reference>
<dbReference type="GO" id="GO:0030203">
    <property type="term" value="P:glycosaminoglycan metabolic process"/>
    <property type="evidence" value="ECO:0007669"/>
    <property type="project" value="TreeGrafter"/>
</dbReference>
<organism evidence="11 12">
    <name type="scientific">Serratia rubidaea</name>
    <name type="common">Serratia marinorubra</name>
    <dbReference type="NCBI Taxonomy" id="61652"/>
    <lineage>
        <taxon>Bacteria</taxon>
        <taxon>Pseudomonadati</taxon>
        <taxon>Pseudomonadota</taxon>
        <taxon>Gammaproteobacteria</taxon>
        <taxon>Enterobacterales</taxon>
        <taxon>Yersiniaceae</taxon>
        <taxon>Serratia</taxon>
    </lineage>
</organism>
<dbReference type="Pfam" id="PF02838">
    <property type="entry name" value="Glyco_hydro_20b"/>
    <property type="match status" value="1"/>
</dbReference>
<dbReference type="InterPro" id="IPR015882">
    <property type="entry name" value="HEX_bac_N"/>
</dbReference>
<name>A0A447QN00_SERRU</name>
<keyword evidence="4 11" id="KW-0378">Hydrolase</keyword>
<evidence type="ECO:0000256" key="2">
    <source>
        <dbReference type="ARBA" id="ARBA00006285"/>
    </source>
</evidence>
<dbReference type="InterPro" id="IPR015883">
    <property type="entry name" value="Glyco_hydro_20_cat"/>
</dbReference>
<dbReference type="InterPro" id="IPR029018">
    <property type="entry name" value="Hex-like_dom2"/>
</dbReference>
<keyword evidence="5 11" id="KW-0326">Glycosidase</keyword>
<comment type="similarity">
    <text evidence="2">Belongs to the glycosyl hydrolase 20 family.</text>
</comment>
<dbReference type="GO" id="GO:0005975">
    <property type="term" value="P:carbohydrate metabolic process"/>
    <property type="evidence" value="ECO:0007669"/>
    <property type="project" value="InterPro"/>
</dbReference>
<protein>
    <recommendedName>
        <fullName evidence="3">beta-N-acetylhexosaminidase</fullName>
        <ecNumber evidence="3">3.2.1.52</ecNumber>
    </recommendedName>
    <alternativeName>
        <fullName evidence="6">Beta-N-acetylhexosaminidase</fullName>
    </alternativeName>
    <alternativeName>
        <fullName evidence="7">N-acetyl-beta-glucosaminidase</fullName>
    </alternativeName>
</protein>
<evidence type="ECO:0000256" key="3">
    <source>
        <dbReference type="ARBA" id="ARBA00012663"/>
    </source>
</evidence>
<dbReference type="InterPro" id="IPR017853">
    <property type="entry name" value="GH"/>
</dbReference>
<gene>
    <name evidence="11" type="primary">exo I</name>
    <name evidence="11" type="ORF">NCTC9419_03059</name>
</gene>
<proteinExistence type="inferred from homology"/>
<dbReference type="EC" id="3.2.1.52" evidence="3"/>